<dbReference type="AlphaFoldDB" id="A0A0L0N0M4"/>
<organism evidence="2 3">
    <name type="scientific">Tolypocladium ophioglossoides (strain CBS 100239)</name>
    <name type="common">Snaketongue truffleclub</name>
    <name type="synonym">Elaphocordyceps ophioglossoides</name>
    <dbReference type="NCBI Taxonomy" id="1163406"/>
    <lineage>
        <taxon>Eukaryota</taxon>
        <taxon>Fungi</taxon>
        <taxon>Dikarya</taxon>
        <taxon>Ascomycota</taxon>
        <taxon>Pezizomycotina</taxon>
        <taxon>Sordariomycetes</taxon>
        <taxon>Hypocreomycetidae</taxon>
        <taxon>Hypocreales</taxon>
        <taxon>Ophiocordycipitaceae</taxon>
        <taxon>Tolypocladium</taxon>
    </lineage>
</organism>
<gene>
    <name evidence="2" type="ORF">TOPH_07728</name>
</gene>
<dbReference type="STRING" id="1163406.A0A0L0N0M4"/>
<evidence type="ECO:0000313" key="3">
    <source>
        <dbReference type="Proteomes" id="UP000036947"/>
    </source>
</evidence>
<comment type="caution">
    <text evidence="2">The sequence shown here is derived from an EMBL/GenBank/DDBJ whole genome shotgun (WGS) entry which is preliminary data.</text>
</comment>
<dbReference type="OrthoDB" id="2156052at2759"/>
<evidence type="ECO:0000256" key="1">
    <source>
        <dbReference type="SAM" id="MobiDB-lite"/>
    </source>
</evidence>
<evidence type="ECO:0000313" key="2">
    <source>
        <dbReference type="EMBL" id="KND87652.1"/>
    </source>
</evidence>
<feature type="region of interest" description="Disordered" evidence="1">
    <location>
        <begin position="88"/>
        <end position="145"/>
    </location>
</feature>
<protein>
    <submittedName>
        <fullName evidence="2">Uncharacterized protein</fullName>
    </submittedName>
</protein>
<dbReference type="EMBL" id="LFRF01000034">
    <property type="protein sequence ID" value="KND87652.1"/>
    <property type="molecule type" value="Genomic_DNA"/>
</dbReference>
<keyword evidence="3" id="KW-1185">Reference proteome</keyword>
<reference evidence="2 3" key="1">
    <citation type="journal article" date="2015" name="BMC Genomics">
        <title>The genome of the truffle-parasite Tolypocladium ophioglossoides and the evolution of antifungal peptaibiotics.</title>
        <authorList>
            <person name="Quandt C.A."/>
            <person name="Bushley K.E."/>
            <person name="Spatafora J.W."/>
        </authorList>
    </citation>
    <scope>NUCLEOTIDE SEQUENCE [LARGE SCALE GENOMIC DNA]</scope>
    <source>
        <strain evidence="2 3">CBS 100239</strain>
    </source>
</reference>
<sequence length="220" mass="24070">MPWDDFATRHEEIWIDLSSGELFCMPAYPSQHQIEYVKSLLKPITCELGLRAFERDVVENAVQKLVDRAYMDPLLRSSLGLQGTETFESHTNLGTTDDPISEPLEHMSLGSGSAGPRVGVWPEAAGGPQGPSQSEGQGQWGGPVLTSDGQKVPALAIEYKAPHKLSVDEAITGLESEIQPERDVINKDGQCFAFTARRLTAAVVTQLFSYMIGKGIQYGY</sequence>
<proteinExistence type="predicted"/>
<name>A0A0L0N0M4_TOLOC</name>
<dbReference type="Proteomes" id="UP000036947">
    <property type="component" value="Unassembled WGS sequence"/>
</dbReference>
<accession>A0A0L0N0M4</accession>
<feature type="non-terminal residue" evidence="2">
    <location>
        <position position="220"/>
    </location>
</feature>